<dbReference type="Gene3D" id="1.20.1280.290">
    <property type="match status" value="2"/>
</dbReference>
<feature type="transmembrane region" description="Helical" evidence="1">
    <location>
        <begin position="62"/>
        <end position="80"/>
    </location>
</feature>
<evidence type="ECO:0000313" key="2">
    <source>
        <dbReference type="EMBL" id="TBT83540.1"/>
    </source>
</evidence>
<dbReference type="Proteomes" id="UP000292373">
    <property type="component" value="Unassembled WGS sequence"/>
</dbReference>
<proteinExistence type="predicted"/>
<comment type="caution">
    <text evidence="2">The sequence shown here is derived from an EMBL/GenBank/DDBJ whole genome shotgun (WGS) entry which is preliminary data.</text>
</comment>
<feature type="transmembrane region" description="Helical" evidence="1">
    <location>
        <begin position="92"/>
        <end position="109"/>
    </location>
</feature>
<reference evidence="2 3" key="1">
    <citation type="submission" date="2019-01" db="EMBL/GenBank/DDBJ databases">
        <title>Lactibacter flavus gen. nov., sp. nov., a novel bacterium of the family Propionibacteriaceae isolated from raw milk and dairy products.</title>
        <authorList>
            <person name="Huptas C."/>
            <person name="Wenning M."/>
            <person name="Breitenwieser F."/>
            <person name="Doll E."/>
            <person name="Von Neubeck M."/>
            <person name="Busse H.-J."/>
            <person name="Scherer S."/>
        </authorList>
    </citation>
    <scope>NUCLEOTIDE SEQUENCE [LARGE SCALE GENOMIC DNA]</scope>
    <source>
        <strain evidence="2 3">KCTC 33808</strain>
    </source>
</reference>
<dbReference type="EMBL" id="SDMQ01000011">
    <property type="protein sequence ID" value="TBT83540.1"/>
    <property type="molecule type" value="Genomic_DNA"/>
</dbReference>
<dbReference type="AlphaFoldDB" id="A0A4Q9KC01"/>
<sequence length="207" mass="21635">MDLVVLWGWACAVAGTALSVPQVVRLLSTGTSAGVSPLLWQLNVANGIGWTAHGLASGHANVVVPNSLSGLLAALVLLLVQRDRRLPVLRTWLLPLAVGLLGVLVVAVAPEGGFGVFAVFPLAIGFGAQTRDLVSSPDIDGVSPVFVVGALVVQAMWWSWAFLVGDLSILICATVIGLVCALNVALWLLRRSGRLRPRARPQVAEAA</sequence>
<evidence type="ECO:0008006" key="4">
    <source>
        <dbReference type="Google" id="ProtNLM"/>
    </source>
</evidence>
<keyword evidence="1" id="KW-1133">Transmembrane helix</keyword>
<protein>
    <recommendedName>
        <fullName evidence="4">PQ-loop repeat-containing protein</fullName>
    </recommendedName>
</protein>
<evidence type="ECO:0000313" key="3">
    <source>
        <dbReference type="Proteomes" id="UP000292373"/>
    </source>
</evidence>
<feature type="transmembrane region" description="Helical" evidence="1">
    <location>
        <begin position="141"/>
        <end position="161"/>
    </location>
</feature>
<feature type="transmembrane region" description="Helical" evidence="1">
    <location>
        <begin position="115"/>
        <end position="134"/>
    </location>
</feature>
<gene>
    <name evidence="2" type="ORF">ET989_11330</name>
</gene>
<organism evidence="2 3">
    <name type="scientific">Propioniciclava sinopodophylli</name>
    <dbReference type="NCBI Taxonomy" id="1837344"/>
    <lineage>
        <taxon>Bacteria</taxon>
        <taxon>Bacillati</taxon>
        <taxon>Actinomycetota</taxon>
        <taxon>Actinomycetes</taxon>
        <taxon>Propionibacteriales</taxon>
        <taxon>Propionibacteriaceae</taxon>
        <taxon>Propioniciclava</taxon>
    </lineage>
</organism>
<evidence type="ECO:0000256" key="1">
    <source>
        <dbReference type="SAM" id="Phobius"/>
    </source>
</evidence>
<keyword evidence="3" id="KW-1185">Reference proteome</keyword>
<keyword evidence="1" id="KW-0812">Transmembrane</keyword>
<dbReference type="OrthoDB" id="5060574at2"/>
<name>A0A4Q9KC01_9ACTN</name>
<dbReference type="RefSeq" id="WP_131169002.1">
    <property type="nucleotide sequence ID" value="NZ_SDMQ01000011.1"/>
</dbReference>
<accession>A0A4Q9KC01</accession>
<feature type="transmembrane region" description="Helical" evidence="1">
    <location>
        <begin position="167"/>
        <end position="189"/>
    </location>
</feature>
<keyword evidence="1" id="KW-0472">Membrane</keyword>